<gene>
    <name evidence="1" type="ORF">BWZ43_13245</name>
</gene>
<evidence type="ECO:0000313" key="1">
    <source>
        <dbReference type="EMBL" id="OOP67958.1"/>
    </source>
</evidence>
<comment type="caution">
    <text evidence="1">The sequence shown here is derived from an EMBL/GenBank/DDBJ whole genome shotgun (WGS) entry which is preliminary data.</text>
</comment>
<reference evidence="1 2" key="1">
    <citation type="submission" date="2017-01" db="EMBL/GenBank/DDBJ databases">
        <title>Draft genome sequence of Bacillus oleronius.</title>
        <authorList>
            <person name="Allam M."/>
        </authorList>
    </citation>
    <scope>NUCLEOTIDE SEQUENCE [LARGE SCALE GENOMIC DNA]</scope>
    <source>
        <strain evidence="1 2">DSM 9356</strain>
    </source>
</reference>
<dbReference type="AlphaFoldDB" id="A0A8E2LE55"/>
<accession>A0A8E2LE55</accession>
<dbReference type="Proteomes" id="UP000189761">
    <property type="component" value="Unassembled WGS sequence"/>
</dbReference>
<sequence>MFKRLRKSLFQRDTTIRFELDNWYKWYKEPLKFHNAVLLHLENEGYHVETIKVVEKVTSNTISILLIDGVQYELKIENALLLGPTQQVILKAASV</sequence>
<name>A0A8E2LE55_9BACI</name>
<evidence type="ECO:0000313" key="2">
    <source>
        <dbReference type="Proteomes" id="UP000189761"/>
    </source>
</evidence>
<protein>
    <submittedName>
        <fullName evidence="1">Uncharacterized protein</fullName>
    </submittedName>
</protein>
<organism evidence="1 2">
    <name type="scientific">Heyndrickxia oleronia</name>
    <dbReference type="NCBI Taxonomy" id="38875"/>
    <lineage>
        <taxon>Bacteria</taxon>
        <taxon>Bacillati</taxon>
        <taxon>Bacillota</taxon>
        <taxon>Bacilli</taxon>
        <taxon>Bacillales</taxon>
        <taxon>Bacillaceae</taxon>
        <taxon>Heyndrickxia</taxon>
    </lineage>
</organism>
<dbReference type="RefSeq" id="WP_078110374.1">
    <property type="nucleotide sequence ID" value="NZ_CP065424.1"/>
</dbReference>
<proteinExistence type="predicted"/>
<dbReference type="EMBL" id="MTLA01000145">
    <property type="protein sequence ID" value="OOP67958.1"/>
    <property type="molecule type" value="Genomic_DNA"/>
</dbReference>
<keyword evidence="2" id="KW-1185">Reference proteome</keyword>